<dbReference type="InParanoid" id="A0A067PT19"/>
<accession>A0A067PT19</accession>
<organism evidence="1 2">
    <name type="scientific">Jaapia argillacea MUCL 33604</name>
    <dbReference type="NCBI Taxonomy" id="933084"/>
    <lineage>
        <taxon>Eukaryota</taxon>
        <taxon>Fungi</taxon>
        <taxon>Dikarya</taxon>
        <taxon>Basidiomycota</taxon>
        <taxon>Agaricomycotina</taxon>
        <taxon>Agaricomycetes</taxon>
        <taxon>Agaricomycetidae</taxon>
        <taxon>Jaapiales</taxon>
        <taxon>Jaapiaceae</taxon>
        <taxon>Jaapia</taxon>
    </lineage>
</organism>
<dbReference type="Proteomes" id="UP000027265">
    <property type="component" value="Unassembled WGS sequence"/>
</dbReference>
<keyword evidence="2" id="KW-1185">Reference proteome</keyword>
<evidence type="ECO:0000313" key="1">
    <source>
        <dbReference type="EMBL" id="KDQ57899.1"/>
    </source>
</evidence>
<proteinExistence type="predicted"/>
<dbReference type="EMBL" id="KL197718">
    <property type="protein sequence ID" value="KDQ57899.1"/>
    <property type="molecule type" value="Genomic_DNA"/>
</dbReference>
<evidence type="ECO:0000313" key="2">
    <source>
        <dbReference type="Proteomes" id="UP000027265"/>
    </source>
</evidence>
<name>A0A067PT19_9AGAM</name>
<dbReference type="AlphaFoldDB" id="A0A067PT19"/>
<sequence length="108" mass="12463">MNEWMDNKTGTIGWGEEQLQKIRARLRKRPIKRKQRDGAEVENQYNTKSKIDSIEIRKEEEERYYQLDGPSSKGTMVIIITFTATPEATIVVYESFVRDAALCVSCSS</sequence>
<gene>
    <name evidence="1" type="ORF">JAAARDRAFT_47159</name>
</gene>
<reference evidence="2" key="1">
    <citation type="journal article" date="2014" name="Proc. Natl. Acad. Sci. U.S.A.">
        <title>Extensive sampling of basidiomycete genomes demonstrates inadequacy of the white-rot/brown-rot paradigm for wood decay fungi.</title>
        <authorList>
            <person name="Riley R."/>
            <person name="Salamov A.A."/>
            <person name="Brown D.W."/>
            <person name="Nagy L.G."/>
            <person name="Floudas D."/>
            <person name="Held B.W."/>
            <person name="Levasseur A."/>
            <person name="Lombard V."/>
            <person name="Morin E."/>
            <person name="Otillar R."/>
            <person name="Lindquist E.A."/>
            <person name="Sun H."/>
            <person name="LaButti K.M."/>
            <person name="Schmutz J."/>
            <person name="Jabbour D."/>
            <person name="Luo H."/>
            <person name="Baker S.E."/>
            <person name="Pisabarro A.G."/>
            <person name="Walton J.D."/>
            <person name="Blanchette R.A."/>
            <person name="Henrissat B."/>
            <person name="Martin F."/>
            <person name="Cullen D."/>
            <person name="Hibbett D.S."/>
            <person name="Grigoriev I.V."/>
        </authorList>
    </citation>
    <scope>NUCLEOTIDE SEQUENCE [LARGE SCALE GENOMIC DNA]</scope>
    <source>
        <strain evidence="2">MUCL 33604</strain>
    </source>
</reference>
<dbReference type="HOGENOM" id="CLU_2197345_0_0_1"/>
<protein>
    <submittedName>
        <fullName evidence="1">Uncharacterized protein</fullName>
    </submittedName>
</protein>